<feature type="domain" description="CN hydrolase" evidence="2">
    <location>
        <begin position="19"/>
        <end position="259"/>
    </location>
</feature>
<protein>
    <recommendedName>
        <fullName evidence="2">CN hydrolase domain-containing protein</fullName>
    </recommendedName>
</protein>
<dbReference type="InterPro" id="IPR050345">
    <property type="entry name" value="Aliph_Amidase/BUP"/>
</dbReference>
<organism evidence="3">
    <name type="scientific">uncultured Rubrobacteraceae bacterium</name>
    <dbReference type="NCBI Taxonomy" id="349277"/>
    <lineage>
        <taxon>Bacteria</taxon>
        <taxon>Bacillati</taxon>
        <taxon>Actinomycetota</taxon>
        <taxon>Rubrobacteria</taxon>
        <taxon>Rubrobacterales</taxon>
        <taxon>Rubrobacteraceae</taxon>
        <taxon>environmental samples</taxon>
    </lineage>
</organism>
<accession>A0A6J4RBF4</accession>
<dbReference type="Pfam" id="PF00795">
    <property type="entry name" value="CN_hydrolase"/>
    <property type="match status" value="1"/>
</dbReference>
<evidence type="ECO:0000256" key="1">
    <source>
        <dbReference type="ARBA" id="ARBA00022801"/>
    </source>
</evidence>
<dbReference type="Gene3D" id="3.60.110.10">
    <property type="entry name" value="Carbon-nitrogen hydrolase"/>
    <property type="match status" value="1"/>
</dbReference>
<dbReference type="SUPFAM" id="SSF56317">
    <property type="entry name" value="Carbon-nitrogen hydrolase"/>
    <property type="match status" value="1"/>
</dbReference>
<dbReference type="PANTHER" id="PTHR43674">
    <property type="entry name" value="NITRILASE C965.09-RELATED"/>
    <property type="match status" value="1"/>
</dbReference>
<proteinExistence type="predicted"/>
<evidence type="ECO:0000259" key="2">
    <source>
        <dbReference type="PROSITE" id="PS50263"/>
    </source>
</evidence>
<dbReference type="PANTHER" id="PTHR43674:SF2">
    <property type="entry name" value="BETA-UREIDOPROPIONASE"/>
    <property type="match status" value="1"/>
</dbReference>
<dbReference type="CDD" id="cd07197">
    <property type="entry name" value="nitrilase"/>
    <property type="match status" value="1"/>
</dbReference>
<dbReference type="PROSITE" id="PS50263">
    <property type="entry name" value="CN_HYDROLASE"/>
    <property type="match status" value="1"/>
</dbReference>
<reference evidence="3" key="1">
    <citation type="submission" date="2020-02" db="EMBL/GenBank/DDBJ databases">
        <authorList>
            <person name="Meier V. D."/>
        </authorList>
    </citation>
    <scope>NUCLEOTIDE SEQUENCE</scope>
    <source>
        <strain evidence="3">AVDCRST_MAG25</strain>
    </source>
</reference>
<dbReference type="GO" id="GO:0016811">
    <property type="term" value="F:hydrolase activity, acting on carbon-nitrogen (but not peptide) bonds, in linear amides"/>
    <property type="evidence" value="ECO:0007669"/>
    <property type="project" value="UniProtKB-ARBA"/>
</dbReference>
<keyword evidence="1" id="KW-0378">Hydrolase</keyword>
<sequence length="282" mass="29828">MGERGYGTLVSVVEETPVFFVAALNLGPVAGDLRGNLRMAEQEIRAAKSAHPGLRWIVLPELFTSAYADLPSVHHHAEDAKAGASALFFAGLARELDLYVAYGFPERRLDGTADSVNLVGPEGVLATYAKKHLVRETGEHHVFVAGDGPVIVEAGGLSVALAICWDLGFPEFVREAAARGAELVLAPAGWREPFGPQYDLACAARALDNGIYVASANQLGDYPGAAFGSPGGVYGPDGLRISEPVGVRSVAVVEPALPVRWRNAFGDTLPEERRGSLLETVA</sequence>
<dbReference type="InterPro" id="IPR036526">
    <property type="entry name" value="C-N_Hydrolase_sf"/>
</dbReference>
<gene>
    <name evidence="3" type="ORF">AVDCRST_MAG25-1926</name>
</gene>
<name>A0A6J4RBF4_9ACTN</name>
<dbReference type="AlphaFoldDB" id="A0A6J4RBF4"/>
<dbReference type="EMBL" id="CADCVI010000116">
    <property type="protein sequence ID" value="CAA9469408.1"/>
    <property type="molecule type" value="Genomic_DNA"/>
</dbReference>
<dbReference type="InterPro" id="IPR003010">
    <property type="entry name" value="C-N_Hydrolase"/>
</dbReference>
<evidence type="ECO:0000313" key="3">
    <source>
        <dbReference type="EMBL" id="CAA9469408.1"/>
    </source>
</evidence>